<evidence type="ECO:0000313" key="3">
    <source>
        <dbReference type="Proteomes" id="UP001156973"/>
    </source>
</evidence>
<dbReference type="Proteomes" id="UP001156973">
    <property type="component" value="Segment"/>
</dbReference>
<dbReference type="InterPro" id="IPR018913">
    <property type="entry name" value="BppU_N"/>
</dbReference>
<dbReference type="Pfam" id="PF10651">
    <property type="entry name" value="BppU_N"/>
    <property type="match status" value="1"/>
</dbReference>
<feature type="domain" description="BppU N-terminal" evidence="1">
    <location>
        <begin position="21"/>
        <end position="107"/>
    </location>
</feature>
<accession>A0A976UAR7</accession>
<proteinExistence type="predicted"/>
<protein>
    <submittedName>
        <fullName evidence="2">Upper tail fiber</fullName>
    </submittedName>
</protein>
<organism evidence="2 3">
    <name type="scientific">Nitrososphaeria virus YSH_922147</name>
    <dbReference type="NCBI Taxonomy" id="3071323"/>
    <lineage>
        <taxon>Viruses</taxon>
        <taxon>Duplodnaviria</taxon>
        <taxon>Heunggongvirae</taxon>
        <taxon>Uroviricota</taxon>
        <taxon>Caudoviricetes</taxon>
        <taxon>Juravirales</taxon>
        <taxon>Yangangviridae</taxon>
        <taxon>Mathaucavirus</taxon>
        <taxon>Mathaucavirus yangshanense</taxon>
    </lineage>
</organism>
<evidence type="ECO:0000259" key="1">
    <source>
        <dbReference type="Pfam" id="PF10651"/>
    </source>
</evidence>
<keyword evidence="3" id="KW-1185">Reference proteome</keyword>
<evidence type="ECO:0000313" key="2">
    <source>
        <dbReference type="EMBL" id="UVF62432.1"/>
    </source>
</evidence>
<dbReference type="EMBL" id="ON649701">
    <property type="protein sequence ID" value="UVF62432.1"/>
    <property type="molecule type" value="Genomic_DNA"/>
</dbReference>
<dbReference type="KEGG" id="vg:80544983"/>
<reference evidence="2 3" key="1">
    <citation type="submission" date="2022-05" db="EMBL/GenBank/DDBJ databases">
        <title>Diverse viruses of marine archaea discovered using metagenomics.</title>
        <authorList>
            <person name="Zhou Y."/>
        </authorList>
    </citation>
    <scope>NUCLEOTIDE SEQUENCE [LARGE SCALE GENOMIC DNA]</scope>
    <source>
        <strain evidence="2">YSH_922147</strain>
    </source>
</reference>
<name>A0A976UAR7_9CAUD</name>
<sequence length="119" mass="13053">MAYGAYLSLDQSKWASGDYSSSNKLTGTIYSDKDKTTALTLTGYTLTIRMFKSRWNSADYFNKEASIVSAGSGTFSYAVAQGEMPPDGRYMVKVELVKSGEQMSTLNDVYLFVRGGPHA</sequence>